<keyword evidence="4" id="KW-1185">Reference proteome</keyword>
<dbReference type="InterPro" id="IPR054059">
    <property type="entry name" value="MORF/ORRM1/DAG-like_MORF"/>
</dbReference>
<keyword evidence="1" id="KW-0809">Transit peptide</keyword>
<evidence type="ECO:0000256" key="1">
    <source>
        <dbReference type="ARBA" id="ARBA00022946"/>
    </source>
</evidence>
<proteinExistence type="predicted"/>
<evidence type="ECO:0000259" key="2">
    <source>
        <dbReference type="Pfam" id="PF21864"/>
    </source>
</evidence>
<name>A0A835HV04_9MAGN</name>
<dbReference type="Proteomes" id="UP000631114">
    <property type="component" value="Unassembled WGS sequence"/>
</dbReference>
<dbReference type="InterPro" id="IPR039206">
    <property type="entry name" value="MORF/ORRM1/DAG-like"/>
</dbReference>
<protein>
    <recommendedName>
        <fullName evidence="2">MORF/ORRM1/DAG-like MORF domain-containing protein</fullName>
    </recommendedName>
</protein>
<dbReference type="GO" id="GO:0005739">
    <property type="term" value="C:mitochondrion"/>
    <property type="evidence" value="ECO:0007669"/>
    <property type="project" value="TreeGrafter"/>
</dbReference>
<reference evidence="3 4" key="1">
    <citation type="submission" date="2020-10" db="EMBL/GenBank/DDBJ databases">
        <title>The Coptis chinensis genome and diversification of protoberbering-type alkaloids.</title>
        <authorList>
            <person name="Wang B."/>
            <person name="Shu S."/>
            <person name="Song C."/>
            <person name="Liu Y."/>
        </authorList>
    </citation>
    <scope>NUCLEOTIDE SEQUENCE [LARGE SCALE GENOMIC DNA]</scope>
    <source>
        <strain evidence="3">HL-2020</strain>
        <tissue evidence="3">Leaf</tissue>
    </source>
</reference>
<dbReference type="AlphaFoldDB" id="A0A835HV04"/>
<evidence type="ECO:0000313" key="4">
    <source>
        <dbReference type="Proteomes" id="UP000631114"/>
    </source>
</evidence>
<dbReference type="GO" id="GO:0080156">
    <property type="term" value="P:mitochondrial mRNA modification"/>
    <property type="evidence" value="ECO:0007669"/>
    <property type="project" value="TreeGrafter"/>
</dbReference>
<dbReference type="EMBL" id="JADFTS010000005">
    <property type="protein sequence ID" value="KAF9605804.1"/>
    <property type="molecule type" value="Genomic_DNA"/>
</dbReference>
<dbReference type="GO" id="GO:0016554">
    <property type="term" value="P:cytidine to uridine editing"/>
    <property type="evidence" value="ECO:0007669"/>
    <property type="project" value="InterPro"/>
</dbReference>
<gene>
    <name evidence="3" type="ORF">IFM89_018531</name>
</gene>
<comment type="caution">
    <text evidence="3">The sequence shown here is derived from an EMBL/GenBank/DDBJ whole genome shotgun (WGS) entry which is preliminary data.</text>
</comment>
<dbReference type="PANTHER" id="PTHR31346">
    <property type="entry name" value="MULTIPLE ORGANELLAR RNA EDITING FACTOR 2, CHLOROPLASTIC-RELATED-RELATED"/>
    <property type="match status" value="1"/>
</dbReference>
<sequence length="195" mass="22936">MVSIRQPIVHFTPLNYNHRLNDIYSYYYMSKFNSEWNYDHWLVHLKHPKCKLRGFDVIDYCIRLLATIIGSENDARNKVYAIWSMVPFGFGAEIDKKTSTKLKALQDVLVVLPDYSFDAKHKGGIVLYVARPRPGKLYSNCNYVFDDRHIYSDEEPDIYSEEDSDDVEESVNESVDQTHYTDLATWKKDPRKYCV</sequence>
<accession>A0A835HV04</accession>
<evidence type="ECO:0000313" key="3">
    <source>
        <dbReference type="EMBL" id="KAF9605804.1"/>
    </source>
</evidence>
<dbReference type="Pfam" id="PF21864">
    <property type="entry name" value="MORF_dom"/>
    <property type="match status" value="1"/>
</dbReference>
<feature type="domain" description="MORF/ORRM1/DAG-like MORF" evidence="2">
    <location>
        <begin position="38"/>
        <end position="122"/>
    </location>
</feature>
<organism evidence="3 4">
    <name type="scientific">Coptis chinensis</name>
    <dbReference type="NCBI Taxonomy" id="261450"/>
    <lineage>
        <taxon>Eukaryota</taxon>
        <taxon>Viridiplantae</taxon>
        <taxon>Streptophyta</taxon>
        <taxon>Embryophyta</taxon>
        <taxon>Tracheophyta</taxon>
        <taxon>Spermatophyta</taxon>
        <taxon>Magnoliopsida</taxon>
        <taxon>Ranunculales</taxon>
        <taxon>Ranunculaceae</taxon>
        <taxon>Coptidoideae</taxon>
        <taxon>Coptis</taxon>
    </lineage>
</organism>